<protein>
    <submittedName>
        <fullName evidence="1">Uncharacterized protein</fullName>
    </submittedName>
</protein>
<reference evidence="1" key="1">
    <citation type="submission" date="2018-02" db="EMBL/GenBank/DDBJ databases">
        <authorList>
            <person name="Vasarhelyi B.M."/>
            <person name="Deshmukh S."/>
            <person name="Balint B."/>
            <person name="Kukolya J."/>
        </authorList>
    </citation>
    <scope>NUCLEOTIDE SEQUENCE</scope>
    <source>
        <strain evidence="1">KB22</strain>
    </source>
</reference>
<dbReference type="RefSeq" id="WP_196936038.1">
    <property type="nucleotide sequence ID" value="NZ_MU158698.1"/>
</dbReference>
<organism evidence="1 2">
    <name type="scientific">Sphingobacterium hungaricum</name>
    <dbReference type="NCBI Taxonomy" id="2082723"/>
    <lineage>
        <taxon>Bacteria</taxon>
        <taxon>Pseudomonadati</taxon>
        <taxon>Bacteroidota</taxon>
        <taxon>Sphingobacteriia</taxon>
        <taxon>Sphingobacteriales</taxon>
        <taxon>Sphingobacteriaceae</taxon>
        <taxon>Sphingobacterium</taxon>
    </lineage>
</organism>
<keyword evidence="2" id="KW-1185">Reference proteome</keyword>
<accession>A0A928UXA8</accession>
<comment type="caution">
    <text evidence="1">The sequence shown here is derived from an EMBL/GenBank/DDBJ whole genome shotgun (WGS) entry which is preliminary data.</text>
</comment>
<gene>
    <name evidence="1" type="ORF">C4F49_13575</name>
</gene>
<proteinExistence type="predicted"/>
<dbReference type="Proteomes" id="UP000616201">
    <property type="component" value="Unassembled WGS sequence"/>
</dbReference>
<sequence>MAFFYRRFLLLFVLLLALAGRVSTYAMPFQKISQEFFHVDIEQNSESSENPNPSEEKSKMSDFLFADLYNFGFVDDNGNKSHFLSPNFNLMHSYLQTPEQPPK</sequence>
<dbReference type="EMBL" id="PRDK01000007">
    <property type="protein sequence ID" value="MBE8714713.1"/>
    <property type="molecule type" value="Genomic_DNA"/>
</dbReference>
<evidence type="ECO:0000313" key="1">
    <source>
        <dbReference type="EMBL" id="MBE8714713.1"/>
    </source>
</evidence>
<dbReference type="AlphaFoldDB" id="A0A928UXA8"/>
<name>A0A928UXA8_9SPHI</name>
<evidence type="ECO:0000313" key="2">
    <source>
        <dbReference type="Proteomes" id="UP000616201"/>
    </source>
</evidence>